<dbReference type="InterPro" id="IPR011704">
    <property type="entry name" value="ATPase_dyneun-rel_AAA"/>
</dbReference>
<evidence type="ECO:0000313" key="3">
    <source>
        <dbReference type="Proteomes" id="UP001199106"/>
    </source>
</evidence>
<dbReference type="Proteomes" id="UP001199106">
    <property type="component" value="Unassembled WGS sequence"/>
</dbReference>
<evidence type="ECO:0000313" key="2">
    <source>
        <dbReference type="EMBL" id="KAG9188155.1"/>
    </source>
</evidence>
<evidence type="ECO:0000259" key="1">
    <source>
        <dbReference type="Pfam" id="PF07728"/>
    </source>
</evidence>
<proteinExistence type="predicted"/>
<name>A0AAD4FDR6_9PLEO</name>
<sequence length="263" mass="29759">MPQHVLNQLESDQIKPAPPVMVFTVSPGQGKTEVAEQLGALLCVRAVSISCSHMQTDTELFGPIQGYEHPSDGSLLNNHLSDNSGKCSMVFLDKSNQTSPEVRKALLTTLEGKHEDRRYNRDEAVKTYYEQHLKQLTDEQKQDADLEPLLDKLDDLFHRQWVNAFASHIHMVFPFFPFSFGEQATVTYKLLLHDAAMVRKYIDVHKEVKQHMGHCHISFPDDSKLCSHIAKKGYNEDSGAWGLKHQAKSVAISARQIYNRTTG</sequence>
<keyword evidence="3" id="KW-1185">Reference proteome</keyword>
<dbReference type="AlphaFoldDB" id="A0AAD4FDR6"/>
<feature type="domain" description="ATPase dynein-related AAA" evidence="1">
    <location>
        <begin position="27"/>
        <end position="129"/>
    </location>
</feature>
<accession>A0AAD4FDR6</accession>
<gene>
    <name evidence="2" type="ORF">G6011_02078</name>
</gene>
<dbReference type="GO" id="GO:0016887">
    <property type="term" value="F:ATP hydrolysis activity"/>
    <property type="evidence" value="ECO:0007669"/>
    <property type="project" value="InterPro"/>
</dbReference>
<dbReference type="SUPFAM" id="SSF52540">
    <property type="entry name" value="P-loop containing nucleoside triphosphate hydrolases"/>
    <property type="match status" value="1"/>
</dbReference>
<reference evidence="2" key="1">
    <citation type="submission" date="2021-07" db="EMBL/GenBank/DDBJ databases">
        <title>Genome Resource of American Ginseng Black Spot Pathogen Alternaria panax.</title>
        <authorList>
            <person name="Qiu C."/>
            <person name="Wang W."/>
            <person name="Liu Z."/>
        </authorList>
    </citation>
    <scope>NUCLEOTIDE SEQUENCE</scope>
    <source>
        <strain evidence="2">BNCC115425</strain>
    </source>
</reference>
<protein>
    <recommendedName>
        <fullName evidence="1">ATPase dynein-related AAA domain-containing protein</fullName>
    </recommendedName>
</protein>
<dbReference type="GO" id="GO:0005524">
    <property type="term" value="F:ATP binding"/>
    <property type="evidence" value="ECO:0007669"/>
    <property type="project" value="InterPro"/>
</dbReference>
<dbReference type="Pfam" id="PF07728">
    <property type="entry name" value="AAA_5"/>
    <property type="match status" value="1"/>
</dbReference>
<dbReference type="EMBL" id="JAANER010000006">
    <property type="protein sequence ID" value="KAG9188155.1"/>
    <property type="molecule type" value="Genomic_DNA"/>
</dbReference>
<dbReference type="Gene3D" id="3.40.50.300">
    <property type="entry name" value="P-loop containing nucleotide triphosphate hydrolases"/>
    <property type="match status" value="1"/>
</dbReference>
<comment type="caution">
    <text evidence="2">The sequence shown here is derived from an EMBL/GenBank/DDBJ whole genome shotgun (WGS) entry which is preliminary data.</text>
</comment>
<dbReference type="InterPro" id="IPR027417">
    <property type="entry name" value="P-loop_NTPase"/>
</dbReference>
<organism evidence="2 3">
    <name type="scientific">Alternaria panax</name>
    <dbReference type="NCBI Taxonomy" id="48097"/>
    <lineage>
        <taxon>Eukaryota</taxon>
        <taxon>Fungi</taxon>
        <taxon>Dikarya</taxon>
        <taxon>Ascomycota</taxon>
        <taxon>Pezizomycotina</taxon>
        <taxon>Dothideomycetes</taxon>
        <taxon>Pleosporomycetidae</taxon>
        <taxon>Pleosporales</taxon>
        <taxon>Pleosporineae</taxon>
        <taxon>Pleosporaceae</taxon>
        <taxon>Alternaria</taxon>
        <taxon>Alternaria sect. Panax</taxon>
    </lineage>
</organism>